<proteinExistence type="predicted"/>
<reference evidence="1 2" key="1">
    <citation type="submission" date="2018-08" db="EMBL/GenBank/DDBJ databases">
        <title>Genomic Encyclopedia of Type Strains, Phase IV (KMG-IV): sequencing the most valuable type-strain genomes for metagenomic binning, comparative biology and taxonomic classification.</title>
        <authorList>
            <person name="Goeker M."/>
        </authorList>
    </citation>
    <scope>NUCLEOTIDE SEQUENCE [LARGE SCALE GENOMIC DNA]</scope>
    <source>
        <strain evidence="1 2">DSM 17274</strain>
    </source>
</reference>
<evidence type="ECO:0000313" key="1">
    <source>
        <dbReference type="EMBL" id="REG25255.1"/>
    </source>
</evidence>
<dbReference type="EMBL" id="QUMW01000009">
    <property type="protein sequence ID" value="REG25255.1"/>
    <property type="molecule type" value="Genomic_DNA"/>
</dbReference>
<protein>
    <submittedName>
        <fullName evidence="1">Uncharacterized protein</fullName>
    </submittedName>
</protein>
<dbReference type="Proteomes" id="UP000257076">
    <property type="component" value="Unassembled WGS sequence"/>
</dbReference>
<name>A0A3E0AZZ7_9STAP</name>
<sequence>MMIIKEYDLNWSTFEIVNNNTTQAFENMCRLLFQQQFLSKDTILNSKPNHPGIEVSPVEHSDTGNIISFQSKYFKYRTDYSQIKSSMDQVIKHYSEDLDTVYLYSNTEINKDAKSFIKIVELLEEHGITIELITNNAILDSIRDKPIITTQFFNKNFLDKSWFVQQRKISLDIMEMRYNNLFNITTETENLFNYFLMNNKTVELINKKLETAIDTLESLLYRVEDYNHLIERIIYKVETLAVNTSNVLECLEWNHELVSFFEADLKDISKKIEGLEASDSREKNRNKIFNLKEILLFPDLLTITEKERSLIQNKSLIIKGAMGTGKSQLLSEKLNQLINQDEHAIMLPGQAFLGTDNIEKQVMSFLKLSFEFDELLSIFESIGEVSKKYTYIFIDAINESESTKIWSNGLQALIDKINNFENIRLAISIRNGFEDILFSKSVQDNIIDKNITEIEHHGFYNNSIIAIKEFLNHNNIPFSPSYYFDSNMINPLFLTMFCKVYDGNQVNFTDLLKRYIEYVDREVQDKIGSGGTISIIEKIINEIAAIHLKNDKLSISEEEILQLKFWDIYGLAQQKLLLISILKRNGILLQVPSQGELHYRFGYNLLEEFIYAKTIIDKYDDQDDLRKYLHDELLAIEDEKIMNYKNINIFVITTALYREKFNEECIDVIMNLKDNDEKKYIITKFIESFSLRNSEDVEIDIFRKYLKIAEVESDVVFDILIENSLKINHELNSEYLHSILFKLPLADRDYIWTIYINNLSDNFRLIQLIEYYSESTKSVELLNEKQVDLLVTLFSWTLTSSNRYIRDKATKAIIEILKEYINLCLPLLKQFEKVNDPYVYQRIYSVVYGVCMKSQQMTKEKHKEIGLYVYGEIFDKDLVYPDILCRDYARQIIERYIYLYPDNSLNIDLTKLRPPYKSTPIPIIVKEVDKNKLKEGMNLIASSMAPDKSQMMYGDFGRYEFQSALSNFEDIDVNHLYKYALEIIKEIGYEDDLFKHYDSSLTRRDFSRHNHQKTERIGKKYQWIAMYQILAQVSDTYKLENYWDENLTYNGPWIPYVRDFDPTLNLNNMEPTDIPIFNEFINDDNKFIQNDYSDKNIKLWTEKKDDSFEKNHEELLITDSDDNEWIVLYQHQEYTKKDKYIHDDYRTRKNTQIIWTISQAYLVPTKDLNSLKQHLDTKNFMGRWFPEGYSSKYELFNREYSWAPGIKDLVSESWIEYEKDTGKFESKEDTFMKPYFNSDDEFILEEVTETVTEPIKKKVADILPTSLHFLWEQQYDASQKESTNFTIPSAYLINKLGLEQREIDGYYYNNNNELVAFDRELSKKGTGLVIRKTALEYLLEEKDLSVFWTCIGEKQFIKGEITGQEYSEWSGFHYLENNEIIGQMDKYSNDN</sequence>
<dbReference type="OrthoDB" id="9757917at2"/>
<organism evidence="1 2">
    <name type="scientific">Jeotgalicoccus halotolerans</name>
    <dbReference type="NCBI Taxonomy" id="157227"/>
    <lineage>
        <taxon>Bacteria</taxon>
        <taxon>Bacillati</taxon>
        <taxon>Bacillota</taxon>
        <taxon>Bacilli</taxon>
        <taxon>Bacillales</taxon>
        <taxon>Staphylococcaceae</taxon>
        <taxon>Jeotgalicoccus</taxon>
    </lineage>
</organism>
<evidence type="ECO:0000313" key="2">
    <source>
        <dbReference type="Proteomes" id="UP000257076"/>
    </source>
</evidence>
<accession>A0A3E0AZZ7</accession>
<dbReference type="RefSeq" id="WP_115883961.1">
    <property type="nucleotide sequence ID" value="NZ_CBCSHX010000001.1"/>
</dbReference>
<keyword evidence="2" id="KW-1185">Reference proteome</keyword>
<gene>
    <name evidence="1" type="ORF">DFR63_0279</name>
</gene>
<comment type="caution">
    <text evidence="1">The sequence shown here is derived from an EMBL/GenBank/DDBJ whole genome shotgun (WGS) entry which is preliminary data.</text>
</comment>